<dbReference type="NCBIfam" id="NF005558">
    <property type="entry name" value="PRK07229.1"/>
    <property type="match status" value="1"/>
</dbReference>
<evidence type="ECO:0000256" key="7">
    <source>
        <dbReference type="ARBA" id="ARBA00022946"/>
    </source>
</evidence>
<gene>
    <name evidence="16" type="ORF">OE88DRAFT_1664540</name>
</gene>
<dbReference type="NCBIfam" id="TIGR01340">
    <property type="entry name" value="aconitase_mito"/>
    <property type="match status" value="1"/>
</dbReference>
<dbReference type="Gene3D" id="3.40.1060.10">
    <property type="entry name" value="Aconitase, Domain 2"/>
    <property type="match status" value="1"/>
</dbReference>
<dbReference type="InterPro" id="IPR015931">
    <property type="entry name" value="Acnase/IPM_dHydase_lsu_aba_1/3"/>
</dbReference>
<dbReference type="SUPFAM" id="SSF52016">
    <property type="entry name" value="LeuD/IlvD-like"/>
    <property type="match status" value="1"/>
</dbReference>
<dbReference type="GO" id="GO:0005829">
    <property type="term" value="C:cytosol"/>
    <property type="evidence" value="ECO:0007669"/>
    <property type="project" value="TreeGrafter"/>
</dbReference>
<evidence type="ECO:0000313" key="16">
    <source>
        <dbReference type="EMBL" id="TFK48149.1"/>
    </source>
</evidence>
<dbReference type="GO" id="GO:0003994">
    <property type="term" value="F:aconitate hydratase activity"/>
    <property type="evidence" value="ECO:0007669"/>
    <property type="project" value="UniProtKB-EC"/>
</dbReference>
<comment type="catalytic activity">
    <reaction evidence="12">
        <text>citrate = D-threo-isocitrate</text>
        <dbReference type="Rhea" id="RHEA:10336"/>
        <dbReference type="ChEBI" id="CHEBI:15562"/>
        <dbReference type="ChEBI" id="CHEBI:16947"/>
        <dbReference type="EC" id="4.2.1.3"/>
    </reaction>
</comment>
<evidence type="ECO:0000256" key="12">
    <source>
        <dbReference type="ARBA" id="ARBA00023501"/>
    </source>
</evidence>
<dbReference type="GO" id="GO:0051539">
    <property type="term" value="F:4 iron, 4 sulfur cluster binding"/>
    <property type="evidence" value="ECO:0007669"/>
    <property type="project" value="UniProtKB-UniRule"/>
</dbReference>
<dbReference type="InterPro" id="IPR018136">
    <property type="entry name" value="Aconitase_4Fe-4S_BS"/>
</dbReference>
<evidence type="ECO:0000256" key="4">
    <source>
        <dbReference type="ARBA" id="ARBA00015940"/>
    </source>
</evidence>
<name>A0A5C3MRQ4_9AGAM</name>
<dbReference type="OrthoDB" id="2224430at2759"/>
<dbReference type="InterPro" id="IPR036008">
    <property type="entry name" value="Aconitase_4Fe-4S_dom"/>
</dbReference>
<dbReference type="STRING" id="5364.A0A5C3MRQ4"/>
<organism evidence="16 17">
    <name type="scientific">Heliocybe sulcata</name>
    <dbReference type="NCBI Taxonomy" id="5364"/>
    <lineage>
        <taxon>Eukaryota</taxon>
        <taxon>Fungi</taxon>
        <taxon>Dikarya</taxon>
        <taxon>Basidiomycota</taxon>
        <taxon>Agaricomycotina</taxon>
        <taxon>Agaricomycetes</taxon>
        <taxon>Gloeophyllales</taxon>
        <taxon>Gloeophyllaceae</taxon>
        <taxon>Heliocybe</taxon>
    </lineage>
</organism>
<dbReference type="FunFam" id="3.30.499.10:FF:000004">
    <property type="entry name" value="Aconitate hydratase, mitochondrial"/>
    <property type="match status" value="1"/>
</dbReference>
<keyword evidence="6 13" id="KW-0479">Metal-binding</keyword>
<evidence type="ECO:0000256" key="8">
    <source>
        <dbReference type="ARBA" id="ARBA00023004"/>
    </source>
</evidence>
<dbReference type="Gene3D" id="3.20.19.10">
    <property type="entry name" value="Aconitase, domain 4"/>
    <property type="match status" value="1"/>
</dbReference>
<evidence type="ECO:0000313" key="17">
    <source>
        <dbReference type="Proteomes" id="UP000305948"/>
    </source>
</evidence>
<evidence type="ECO:0000256" key="9">
    <source>
        <dbReference type="ARBA" id="ARBA00023014"/>
    </source>
</evidence>
<evidence type="ECO:0000256" key="3">
    <source>
        <dbReference type="ARBA" id="ARBA00007185"/>
    </source>
</evidence>
<comment type="cofactor">
    <cofactor evidence="13">
        <name>[4Fe-4S] cluster</name>
        <dbReference type="ChEBI" id="CHEBI:49883"/>
    </cofactor>
    <text evidence="13">Binds 1 [4Fe-4S] cluster per subunit.</text>
</comment>
<protein>
    <recommendedName>
        <fullName evidence="4 13">Aconitate hydratase, mitochondrial</fullName>
        <shortName evidence="13">Aconitase</shortName>
        <ecNumber evidence="13">4.2.1.-</ecNumber>
    </recommendedName>
</protein>
<evidence type="ECO:0000256" key="13">
    <source>
        <dbReference type="RuleBase" id="RU362107"/>
    </source>
</evidence>
<sequence>MFNLTTRTANALRRMAAGMATAVDTRIGDTKVPMSLLEKGAYINYQRIEDNLKVIRERLQRPLTMSEKILYGHLDEPHTQDIVRGTSYLKLRPDRVACQDATAQMALLQFMSSGMDTAAVPTTVHCDHLIEAQVGGPKDLARAVSNNKEVYDFLATATAKYGLGFWKPGSGIIHQIILENYAFPGGLMIGTDSHTPNAGGLNMLAIGVGGADAVDVMADIPWELKCPKVIGVNLTGKMSGWTTPKDVILKVAGILTVKGGTGAIVEYKGPGVESLSCTGMATVCNMGAEIGATTSVFPFNRRMVDYLNATRRPEIAKYAQQFAPNLQADEGAEYDEHIEINLSELEPHINGPFTPDLATPVSKFKEEVAKNGWPEELKVALIGSCTNSSYEDMSRAASIAKEASDHGLSTKSKFTITPGSEQVRATIDRDGQIGVFEKVGGLVLANACGPCIGQWDRQDVKKGEKNSIITSYNRNFTGRNDANPATHAFVASPDIVTAFAFAGKLTFNPLTDTLKGADGKEFKFSDPSGFELPPRGYDPGQDTFQAPPSDRAAVQVAVAPTSDRLQLLKPFAPWDGKTPTDLPILIKVKGKCTTDHISAGGPWLKYRGHLENISKNCLIGAINSENGEANKVKNQFTGEWGPVPQTAEAYRDKGIKWVVIGDHNYGEGSSREHAALEPRFLGGLAIITRSFARIHETNLKKQGMLALTFVDPGDYDKIRPTDKVDILGLESFAPGKNLTLAVKHQDGSKEEIPLAHSFNEGQIEWFKAGSALNLMAKKRADASA</sequence>
<comment type="similarity">
    <text evidence="3 13">Belongs to the aconitase/IPM isomerase family.</text>
</comment>
<keyword evidence="8 13" id="KW-0408">Iron</keyword>
<evidence type="ECO:0000256" key="1">
    <source>
        <dbReference type="ARBA" id="ARBA00004173"/>
    </source>
</evidence>
<dbReference type="FunFam" id="3.40.1060.10:FF:000001">
    <property type="entry name" value="Aconitate hydratase, mitochondrial"/>
    <property type="match status" value="1"/>
</dbReference>
<dbReference type="InterPro" id="IPR015928">
    <property type="entry name" value="Aconitase/3IPM_dehydase_swvl"/>
</dbReference>
<dbReference type="EC" id="4.2.1.-" evidence="13"/>
<dbReference type="Pfam" id="PF00330">
    <property type="entry name" value="Aconitase"/>
    <property type="match status" value="1"/>
</dbReference>
<dbReference type="InterPro" id="IPR000573">
    <property type="entry name" value="AconitaseA/IPMdHydase_ssu_swvl"/>
</dbReference>
<comment type="subcellular location">
    <subcellularLocation>
        <location evidence="1 13">Mitochondrion</location>
    </subcellularLocation>
</comment>
<dbReference type="InterPro" id="IPR050926">
    <property type="entry name" value="Aconitase/IPM_isomerase"/>
</dbReference>
<dbReference type="PANTHER" id="PTHR43160">
    <property type="entry name" value="ACONITATE HYDRATASE B"/>
    <property type="match status" value="1"/>
</dbReference>
<evidence type="ECO:0000256" key="10">
    <source>
        <dbReference type="ARBA" id="ARBA00023128"/>
    </source>
</evidence>
<dbReference type="InterPro" id="IPR015932">
    <property type="entry name" value="Aconitase_dom2"/>
</dbReference>
<evidence type="ECO:0000256" key="11">
    <source>
        <dbReference type="ARBA" id="ARBA00023239"/>
    </source>
</evidence>
<dbReference type="SUPFAM" id="SSF53732">
    <property type="entry name" value="Aconitase iron-sulfur domain"/>
    <property type="match status" value="1"/>
</dbReference>
<dbReference type="GO" id="GO:0046872">
    <property type="term" value="F:metal ion binding"/>
    <property type="evidence" value="ECO:0007669"/>
    <property type="project" value="UniProtKB-UniRule"/>
</dbReference>
<feature type="domain" description="Aconitase/3-isopropylmalate dehydratase large subunit alpha/beta/alpha" evidence="14">
    <location>
        <begin position="67"/>
        <end position="503"/>
    </location>
</feature>
<evidence type="ECO:0000259" key="14">
    <source>
        <dbReference type="Pfam" id="PF00330"/>
    </source>
</evidence>
<evidence type="ECO:0000256" key="2">
    <source>
        <dbReference type="ARBA" id="ARBA00004717"/>
    </source>
</evidence>
<dbReference type="GO" id="GO:0005739">
    <property type="term" value="C:mitochondrion"/>
    <property type="evidence" value="ECO:0007669"/>
    <property type="project" value="UniProtKB-SubCell"/>
</dbReference>
<dbReference type="CDD" id="cd01584">
    <property type="entry name" value="AcnA_Mitochondrial"/>
    <property type="match status" value="1"/>
</dbReference>
<comment type="pathway">
    <text evidence="2">Carbohydrate metabolism; tricarboxylic acid cycle; isocitrate from oxaloacetate: step 2/2.</text>
</comment>
<keyword evidence="9 13" id="KW-0411">Iron-sulfur</keyword>
<accession>A0A5C3MRQ4</accession>
<dbReference type="Proteomes" id="UP000305948">
    <property type="component" value="Unassembled WGS sequence"/>
</dbReference>
<keyword evidence="7 13" id="KW-0809">Transit peptide</keyword>
<dbReference type="PANTHER" id="PTHR43160:SF3">
    <property type="entry name" value="ACONITATE HYDRATASE, MITOCHONDRIAL"/>
    <property type="match status" value="1"/>
</dbReference>
<keyword evidence="17" id="KW-1185">Reference proteome</keyword>
<evidence type="ECO:0000256" key="6">
    <source>
        <dbReference type="ARBA" id="ARBA00022723"/>
    </source>
</evidence>
<feature type="domain" description="Aconitase A/isopropylmalate dehydratase small subunit swivel" evidence="15">
    <location>
        <begin position="583"/>
        <end position="710"/>
    </location>
</feature>
<dbReference type="EMBL" id="ML213520">
    <property type="protein sequence ID" value="TFK48149.1"/>
    <property type="molecule type" value="Genomic_DNA"/>
</dbReference>
<dbReference type="PROSITE" id="PS00450">
    <property type="entry name" value="ACONITASE_1"/>
    <property type="match status" value="1"/>
</dbReference>
<dbReference type="PROSITE" id="PS01244">
    <property type="entry name" value="ACONITASE_2"/>
    <property type="match status" value="1"/>
</dbReference>
<dbReference type="Pfam" id="PF00694">
    <property type="entry name" value="Aconitase_C"/>
    <property type="match status" value="1"/>
</dbReference>
<dbReference type="InterPro" id="IPR006248">
    <property type="entry name" value="Aconitase_mito-like"/>
</dbReference>
<dbReference type="PRINTS" id="PR00415">
    <property type="entry name" value="ACONITASE"/>
</dbReference>
<dbReference type="InterPro" id="IPR001030">
    <property type="entry name" value="Acoase/IPM_deHydtase_lsu_aba"/>
</dbReference>
<evidence type="ECO:0000256" key="5">
    <source>
        <dbReference type="ARBA" id="ARBA00022532"/>
    </source>
</evidence>
<evidence type="ECO:0000259" key="15">
    <source>
        <dbReference type="Pfam" id="PF00694"/>
    </source>
</evidence>
<proteinExistence type="inferred from homology"/>
<dbReference type="FunFam" id="3.30.499.10:FF:000003">
    <property type="entry name" value="Aconitate hydratase, mitochondrial"/>
    <property type="match status" value="1"/>
</dbReference>
<dbReference type="FunFam" id="3.20.19.10:FF:000002">
    <property type="entry name" value="Aconitate hydratase, mitochondrial"/>
    <property type="match status" value="1"/>
</dbReference>
<keyword evidence="11 13" id="KW-0456">Lyase</keyword>
<dbReference type="Gene3D" id="3.30.499.10">
    <property type="entry name" value="Aconitase, domain 3"/>
    <property type="match status" value="2"/>
</dbReference>
<dbReference type="CDD" id="cd01578">
    <property type="entry name" value="AcnA_Mitochon_Swivel"/>
    <property type="match status" value="1"/>
</dbReference>
<dbReference type="GO" id="GO:0006099">
    <property type="term" value="P:tricarboxylic acid cycle"/>
    <property type="evidence" value="ECO:0007669"/>
    <property type="project" value="UniProtKB-KW"/>
</dbReference>
<keyword evidence="5" id="KW-0816">Tricarboxylic acid cycle</keyword>
<keyword evidence="10 13" id="KW-0496">Mitochondrion</keyword>
<dbReference type="AlphaFoldDB" id="A0A5C3MRQ4"/>
<reference evidence="16 17" key="1">
    <citation type="journal article" date="2019" name="Nat. Ecol. Evol.">
        <title>Megaphylogeny resolves global patterns of mushroom evolution.</title>
        <authorList>
            <person name="Varga T."/>
            <person name="Krizsan K."/>
            <person name="Foldi C."/>
            <person name="Dima B."/>
            <person name="Sanchez-Garcia M."/>
            <person name="Sanchez-Ramirez S."/>
            <person name="Szollosi G.J."/>
            <person name="Szarkandi J.G."/>
            <person name="Papp V."/>
            <person name="Albert L."/>
            <person name="Andreopoulos W."/>
            <person name="Angelini C."/>
            <person name="Antonin V."/>
            <person name="Barry K.W."/>
            <person name="Bougher N.L."/>
            <person name="Buchanan P."/>
            <person name="Buyck B."/>
            <person name="Bense V."/>
            <person name="Catcheside P."/>
            <person name="Chovatia M."/>
            <person name="Cooper J."/>
            <person name="Damon W."/>
            <person name="Desjardin D."/>
            <person name="Finy P."/>
            <person name="Geml J."/>
            <person name="Haridas S."/>
            <person name="Hughes K."/>
            <person name="Justo A."/>
            <person name="Karasinski D."/>
            <person name="Kautmanova I."/>
            <person name="Kiss B."/>
            <person name="Kocsube S."/>
            <person name="Kotiranta H."/>
            <person name="LaButti K.M."/>
            <person name="Lechner B.E."/>
            <person name="Liimatainen K."/>
            <person name="Lipzen A."/>
            <person name="Lukacs Z."/>
            <person name="Mihaltcheva S."/>
            <person name="Morgado L.N."/>
            <person name="Niskanen T."/>
            <person name="Noordeloos M.E."/>
            <person name="Ohm R.A."/>
            <person name="Ortiz-Santana B."/>
            <person name="Ovrebo C."/>
            <person name="Racz N."/>
            <person name="Riley R."/>
            <person name="Savchenko A."/>
            <person name="Shiryaev A."/>
            <person name="Soop K."/>
            <person name="Spirin V."/>
            <person name="Szebenyi C."/>
            <person name="Tomsovsky M."/>
            <person name="Tulloss R.E."/>
            <person name="Uehling J."/>
            <person name="Grigoriev I.V."/>
            <person name="Vagvolgyi C."/>
            <person name="Papp T."/>
            <person name="Martin F.M."/>
            <person name="Miettinen O."/>
            <person name="Hibbett D.S."/>
            <person name="Nagy L.G."/>
        </authorList>
    </citation>
    <scope>NUCLEOTIDE SEQUENCE [LARGE SCALE GENOMIC DNA]</scope>
    <source>
        <strain evidence="16 17">OMC1185</strain>
    </source>
</reference>